<proteinExistence type="predicted"/>
<keyword evidence="1" id="KW-0456">Lyase</keyword>
<evidence type="ECO:0000313" key="2">
    <source>
        <dbReference type="Proteomes" id="UP001629235"/>
    </source>
</evidence>
<keyword evidence="2" id="KW-1185">Reference proteome</keyword>
<accession>A0ACC7NND0</accession>
<protein>
    <submittedName>
        <fullName evidence="1">Hydroxymethylglutaryl-CoA lyase</fullName>
    </submittedName>
</protein>
<organism evidence="1 2">
    <name type="scientific">Paraburkholderia rhynchosiae</name>
    <dbReference type="NCBI Taxonomy" id="487049"/>
    <lineage>
        <taxon>Bacteria</taxon>
        <taxon>Pseudomonadati</taxon>
        <taxon>Pseudomonadota</taxon>
        <taxon>Betaproteobacteria</taxon>
        <taxon>Burkholderiales</taxon>
        <taxon>Burkholderiaceae</taxon>
        <taxon>Paraburkholderia</taxon>
    </lineage>
</organism>
<reference evidence="1 2" key="1">
    <citation type="journal article" date="2024" name="Chem. Sci.">
        <title>Discovery of megapolipeptins by genome mining of a Burkholderiales bacteria collection.</title>
        <authorList>
            <person name="Paulo B.S."/>
            <person name="Recchia M.J.J."/>
            <person name="Lee S."/>
            <person name="Fergusson C.H."/>
            <person name="Romanowski S.B."/>
            <person name="Hernandez A."/>
            <person name="Krull N."/>
            <person name="Liu D.Y."/>
            <person name="Cavanagh H."/>
            <person name="Bos A."/>
            <person name="Gray C.A."/>
            <person name="Murphy B.T."/>
            <person name="Linington R.G."/>
            <person name="Eustaquio A.S."/>
        </authorList>
    </citation>
    <scope>NUCLEOTIDE SEQUENCE [LARGE SCALE GENOMIC DNA]</scope>
    <source>
        <strain evidence="1 2">RL18-126-BIB-B</strain>
    </source>
</reference>
<sequence length="309" mass="33425">MAEKIQIREVGLRDGLQIVKTVMPIDAKLDWIKTEYEAGVTEIEVCSFVPTKLIPQFGDREEIVPQALAFDGLTVTALVPNIRGAEDGIRLGVHKLNFVMSVSEGHNLSNVRRSTEDSFADFAVMARRVHEITGNRPKIVGGLSTCFGCTIEGKVSEQRAIEFAHRLLDLGADELTICDTVGYASPDQVRRVFEGILKFTGNTPVAAHFHDTRGLGIANALAAADVGVRYLDSSLAGLGGCPYAPGATGNVVTEDLAFLFASMGFDTGIDIEKLLKVRDIVARALPDEKLRGGTYQAGLPKDFTYAKAR</sequence>
<gene>
    <name evidence="1" type="ORF">PQR01_35705</name>
</gene>
<name>A0ACC7NND0_9BURK</name>
<dbReference type="EMBL" id="JAQQDW010000128">
    <property type="protein sequence ID" value="MFM0108619.1"/>
    <property type="molecule type" value="Genomic_DNA"/>
</dbReference>
<evidence type="ECO:0000313" key="1">
    <source>
        <dbReference type="EMBL" id="MFM0108619.1"/>
    </source>
</evidence>
<comment type="caution">
    <text evidence="1">The sequence shown here is derived from an EMBL/GenBank/DDBJ whole genome shotgun (WGS) entry which is preliminary data.</text>
</comment>
<dbReference type="Proteomes" id="UP001629235">
    <property type="component" value="Unassembled WGS sequence"/>
</dbReference>